<feature type="binding site" evidence="7">
    <location>
        <begin position="50"/>
        <end position="52"/>
    </location>
    <ligand>
        <name>5-amino-6-(D-ribitylamino)uracil</name>
        <dbReference type="ChEBI" id="CHEBI:15934"/>
    </ligand>
</feature>
<evidence type="ECO:0000256" key="5">
    <source>
        <dbReference type="ARBA" id="ARBA00022679"/>
    </source>
</evidence>
<dbReference type="PANTHER" id="PTHR21058">
    <property type="entry name" value="6,7-DIMETHYL-8-RIBITYLLUMAZINE SYNTHASE DMRL SYNTHASE LUMAZINE SYNTHASE"/>
    <property type="match status" value="1"/>
</dbReference>
<dbReference type="PANTHER" id="PTHR21058:SF0">
    <property type="entry name" value="6,7-DIMETHYL-8-RIBITYLLUMAZINE SYNTHASE"/>
    <property type="match status" value="1"/>
</dbReference>
<dbReference type="SUPFAM" id="SSF52121">
    <property type="entry name" value="Lumazine synthase"/>
    <property type="match status" value="1"/>
</dbReference>
<organism evidence="8 9">
    <name type="scientific">Devosia elaeis</name>
    <dbReference type="NCBI Taxonomy" id="1770058"/>
    <lineage>
        <taxon>Bacteria</taxon>
        <taxon>Pseudomonadati</taxon>
        <taxon>Pseudomonadota</taxon>
        <taxon>Alphaproteobacteria</taxon>
        <taxon>Hyphomicrobiales</taxon>
        <taxon>Devosiaceae</taxon>
        <taxon>Devosia</taxon>
    </lineage>
</organism>
<dbReference type="HAMAP" id="MF_00178">
    <property type="entry name" value="Lumazine_synth"/>
    <property type="match status" value="1"/>
</dbReference>
<dbReference type="InterPro" id="IPR034964">
    <property type="entry name" value="LS"/>
</dbReference>
<comment type="similarity">
    <text evidence="2 7">Belongs to the DMRL synthase family.</text>
</comment>
<dbReference type="AlphaFoldDB" id="A0A178HJF7"/>
<dbReference type="GO" id="GO:0000906">
    <property type="term" value="F:6,7-dimethyl-8-ribityllumazine synthase activity"/>
    <property type="evidence" value="ECO:0007669"/>
    <property type="project" value="UniProtKB-UniRule"/>
</dbReference>
<comment type="function">
    <text evidence="7">Catalyzes the formation of 6,7-dimethyl-8-ribityllumazine by condensation of 5-amino-6-(D-ribitylamino)uracil with 3,4-dihydroxy-2-butanone 4-phosphate. This is the penultimate step in the biosynthesis of riboflavin.</text>
</comment>
<name>A0A178HJF7_9HYPH</name>
<sequence>MQSTSSPRFAIVVSRFNQEVTSGLLKGALAYLAENSITVPDEHIVAAPGAFEIPLIAQTLARTQKFDGVICLGCVIKGDTAHFEYISEAASSGLMTASLATGIPLTFGILTTYTDEQAIVRSRDDEHNKGREAAAACYEAHQALAGIN</sequence>
<accession>A0A178HJF7</accession>
<keyword evidence="5 7" id="KW-0808">Transferase</keyword>
<evidence type="ECO:0000256" key="4">
    <source>
        <dbReference type="ARBA" id="ARBA00022619"/>
    </source>
</evidence>
<evidence type="ECO:0000313" key="9">
    <source>
        <dbReference type="Proteomes" id="UP000078389"/>
    </source>
</evidence>
<evidence type="ECO:0000256" key="3">
    <source>
        <dbReference type="ARBA" id="ARBA00012664"/>
    </source>
</evidence>
<proteinExistence type="inferred from homology"/>
<evidence type="ECO:0000256" key="6">
    <source>
        <dbReference type="ARBA" id="ARBA00048785"/>
    </source>
</evidence>
<dbReference type="Gene3D" id="3.40.50.960">
    <property type="entry name" value="Lumazine/riboflavin synthase"/>
    <property type="match status" value="1"/>
</dbReference>
<keyword evidence="4 7" id="KW-0686">Riboflavin biosynthesis</keyword>
<feature type="active site" description="Proton donor" evidence="7">
    <location>
        <position position="82"/>
    </location>
</feature>
<feature type="binding site" evidence="7">
    <location>
        <position position="107"/>
    </location>
    <ligand>
        <name>5-amino-6-(D-ribitylamino)uracil</name>
        <dbReference type="ChEBI" id="CHEBI:15934"/>
    </ligand>
</feature>
<evidence type="ECO:0000313" key="8">
    <source>
        <dbReference type="EMBL" id="OAM73012.1"/>
    </source>
</evidence>
<dbReference type="EMBL" id="LVVY01000150">
    <property type="protein sequence ID" value="OAM73012.1"/>
    <property type="molecule type" value="Genomic_DNA"/>
</dbReference>
<dbReference type="EC" id="2.5.1.78" evidence="3 7"/>
<dbReference type="OrthoDB" id="9809709at2"/>
<gene>
    <name evidence="7" type="primary">ribH</name>
    <name evidence="8" type="ORF">A3840_18745</name>
</gene>
<dbReference type="Pfam" id="PF00885">
    <property type="entry name" value="DMRL_synthase"/>
    <property type="match status" value="1"/>
</dbReference>
<dbReference type="Proteomes" id="UP000078389">
    <property type="component" value="Unassembled WGS sequence"/>
</dbReference>
<dbReference type="STRING" id="1770058.A3840_18745"/>
<feature type="binding site" evidence="7">
    <location>
        <position position="121"/>
    </location>
    <ligand>
        <name>(2S)-2-hydroxy-3-oxobutyl phosphate</name>
        <dbReference type="ChEBI" id="CHEBI:58830"/>
    </ligand>
</feature>
<dbReference type="GO" id="GO:0009349">
    <property type="term" value="C:riboflavin synthase complex"/>
    <property type="evidence" value="ECO:0007669"/>
    <property type="project" value="UniProtKB-UniRule"/>
</dbReference>
<evidence type="ECO:0000256" key="1">
    <source>
        <dbReference type="ARBA" id="ARBA00004917"/>
    </source>
</evidence>
<protein>
    <recommendedName>
        <fullName evidence="3 7">6,7-dimethyl-8-ribityllumazine synthase</fullName>
        <shortName evidence="7">DMRL synthase</shortName>
        <shortName evidence="7">LS</shortName>
        <shortName evidence="7">Lumazine synthase</shortName>
        <ecNumber evidence="3 7">2.5.1.78</ecNumber>
    </recommendedName>
</protein>
<evidence type="ECO:0000256" key="7">
    <source>
        <dbReference type="HAMAP-Rule" id="MF_00178"/>
    </source>
</evidence>
<comment type="pathway">
    <text evidence="1 7">Cofactor biosynthesis; riboflavin biosynthesis; riboflavin from 2-hydroxy-3-oxobutyl phosphate and 5-amino-6-(D-ribitylamino)uracil: step 1/2.</text>
</comment>
<feature type="binding site" evidence="7">
    <location>
        <begin position="74"/>
        <end position="76"/>
    </location>
    <ligand>
        <name>5-amino-6-(D-ribitylamino)uracil</name>
        <dbReference type="ChEBI" id="CHEBI:15934"/>
    </ligand>
</feature>
<dbReference type="RefSeq" id="WP_067460750.1">
    <property type="nucleotide sequence ID" value="NZ_LVVY01000150.1"/>
</dbReference>
<dbReference type="InterPro" id="IPR002180">
    <property type="entry name" value="LS/RS"/>
</dbReference>
<comment type="catalytic activity">
    <reaction evidence="6 7">
        <text>(2S)-2-hydroxy-3-oxobutyl phosphate + 5-amino-6-(D-ribitylamino)uracil = 6,7-dimethyl-8-(1-D-ribityl)lumazine + phosphate + 2 H2O + H(+)</text>
        <dbReference type="Rhea" id="RHEA:26152"/>
        <dbReference type="ChEBI" id="CHEBI:15377"/>
        <dbReference type="ChEBI" id="CHEBI:15378"/>
        <dbReference type="ChEBI" id="CHEBI:15934"/>
        <dbReference type="ChEBI" id="CHEBI:43474"/>
        <dbReference type="ChEBI" id="CHEBI:58201"/>
        <dbReference type="ChEBI" id="CHEBI:58830"/>
        <dbReference type="EC" id="2.5.1.78"/>
    </reaction>
</comment>
<evidence type="ECO:0000256" key="2">
    <source>
        <dbReference type="ARBA" id="ARBA00007424"/>
    </source>
</evidence>
<feature type="binding site" evidence="7">
    <location>
        <position position="16"/>
    </location>
    <ligand>
        <name>5-amino-6-(D-ribitylamino)uracil</name>
        <dbReference type="ChEBI" id="CHEBI:15934"/>
    </ligand>
</feature>
<dbReference type="GO" id="GO:0009231">
    <property type="term" value="P:riboflavin biosynthetic process"/>
    <property type="evidence" value="ECO:0007669"/>
    <property type="project" value="UniProtKB-UniRule"/>
</dbReference>
<dbReference type="CDD" id="cd09209">
    <property type="entry name" value="Lumazine_synthase-I"/>
    <property type="match status" value="1"/>
</dbReference>
<dbReference type="GO" id="GO:0005829">
    <property type="term" value="C:cytosol"/>
    <property type="evidence" value="ECO:0007669"/>
    <property type="project" value="TreeGrafter"/>
</dbReference>
<keyword evidence="9" id="KW-1185">Reference proteome</keyword>
<reference evidence="8 9" key="1">
    <citation type="submission" date="2016-03" db="EMBL/GenBank/DDBJ databases">
        <title>Genome sequencing of Devosia sp. S37.</title>
        <authorList>
            <person name="Mohd Nor M."/>
        </authorList>
    </citation>
    <scope>NUCLEOTIDE SEQUENCE [LARGE SCALE GENOMIC DNA]</scope>
    <source>
        <strain evidence="8 9">S37</strain>
    </source>
</reference>
<comment type="caution">
    <text evidence="8">The sequence shown here is derived from an EMBL/GenBank/DDBJ whole genome shotgun (WGS) entry which is preliminary data.</text>
</comment>
<dbReference type="NCBIfam" id="TIGR00114">
    <property type="entry name" value="lumazine-synth"/>
    <property type="match status" value="1"/>
</dbReference>
<dbReference type="InterPro" id="IPR036467">
    <property type="entry name" value="LS/RS_sf"/>
</dbReference>
<feature type="binding site" evidence="7">
    <location>
        <begin position="79"/>
        <end position="80"/>
    </location>
    <ligand>
        <name>(2S)-2-hydroxy-3-oxobutyl phosphate</name>
        <dbReference type="ChEBI" id="CHEBI:58830"/>
    </ligand>
</feature>
<dbReference type="UniPathway" id="UPA00275">
    <property type="reaction ID" value="UER00404"/>
</dbReference>